<proteinExistence type="predicted"/>
<dbReference type="EMBL" id="JBGBPQ010000019">
    <property type="protein sequence ID" value="KAL1504724.1"/>
    <property type="molecule type" value="Genomic_DNA"/>
</dbReference>
<sequence>MAHENAALRAATLDGSRVLLRFGILGQIYRAHFDFTPTSTWCHGVKLVVLPACNARLRYQRSRLLALACLHDGPCCNELLLASPIVEVLSLQASSADTWTILNCSAFSAACDLRGGTLDPLLSLLEEDFNAQLADNPEFSSQCGIHTHSSALQDLSPEAFERRAERSAQLLARLLAIPTARLDSTGLRLRKMAMEDARGEAEAIRLGCHLFPINSIGIGGVHHNFIETLQWMPPHDHEGFLLRLEAFPAQCEQFVSLLATGASRGLVASRAMLRLAPEQAAALAPPPPPLLSRLRALPSHLLPRGHEAEAAFVAAVGRLAAALEAYRKTHARPQPGVGALPRGTEIYAQCLRFHTTSALMPEEIHAMGLEEVLRIEERMAREVFAPLGFEGEGASLAFREACAAPQHYFSSADALLDAYRQLCARIEAELPRFFHAASRPGAPLEVVSKESPSSPAAYYLAGTPDGSRPGRFYVNVAEFERRPKYEMTALALHEANPGHHLQLSLALEDEKLPSFVRYVEDRRYEFCPARRQLYAAYIEGWALYCEALGEEMGLYATPFDLFGRLSMEMMRAVRLVVDTGIHAKGWSVERAIQYMHAHTGMHERECEAECYRYEAWPGQACAYKIGEMALRDARESSEGALGEKFDVRDFHAAVLRTGPVPLDMLEEAVVEWVAWAAAH</sequence>
<evidence type="ECO:0008006" key="3">
    <source>
        <dbReference type="Google" id="ProtNLM"/>
    </source>
</evidence>
<organism evidence="1 2">
    <name type="scientific">Prymnesium parvum</name>
    <name type="common">Toxic golden alga</name>
    <dbReference type="NCBI Taxonomy" id="97485"/>
    <lineage>
        <taxon>Eukaryota</taxon>
        <taxon>Haptista</taxon>
        <taxon>Haptophyta</taxon>
        <taxon>Prymnesiophyceae</taxon>
        <taxon>Prymnesiales</taxon>
        <taxon>Prymnesiaceae</taxon>
        <taxon>Prymnesium</taxon>
    </lineage>
</organism>
<gene>
    <name evidence="1" type="ORF">AB1Y20_008502</name>
</gene>
<dbReference type="AlphaFoldDB" id="A0AB34ISN0"/>
<evidence type="ECO:0000313" key="2">
    <source>
        <dbReference type="Proteomes" id="UP001515480"/>
    </source>
</evidence>
<accession>A0AB34ISN0</accession>
<dbReference type="InterPro" id="IPR010281">
    <property type="entry name" value="DUF885"/>
</dbReference>
<name>A0AB34ISN0_PRYPA</name>
<protein>
    <recommendedName>
        <fullName evidence="3">DUF885 domain-containing protein</fullName>
    </recommendedName>
</protein>
<dbReference type="PANTHER" id="PTHR33361:SF2">
    <property type="entry name" value="DUF885 DOMAIN-CONTAINING PROTEIN"/>
    <property type="match status" value="1"/>
</dbReference>
<evidence type="ECO:0000313" key="1">
    <source>
        <dbReference type="EMBL" id="KAL1504724.1"/>
    </source>
</evidence>
<dbReference type="PANTHER" id="PTHR33361">
    <property type="entry name" value="GLR0591 PROTEIN"/>
    <property type="match status" value="1"/>
</dbReference>
<comment type="caution">
    <text evidence="1">The sequence shown here is derived from an EMBL/GenBank/DDBJ whole genome shotgun (WGS) entry which is preliminary data.</text>
</comment>
<keyword evidence="2" id="KW-1185">Reference proteome</keyword>
<dbReference type="Proteomes" id="UP001515480">
    <property type="component" value="Unassembled WGS sequence"/>
</dbReference>
<reference evidence="1 2" key="1">
    <citation type="journal article" date="2024" name="Science">
        <title>Giant polyketide synthase enzymes in the biosynthesis of giant marine polyether toxins.</title>
        <authorList>
            <person name="Fallon T.R."/>
            <person name="Shende V.V."/>
            <person name="Wierzbicki I.H."/>
            <person name="Pendleton A.L."/>
            <person name="Watervoot N.F."/>
            <person name="Auber R.P."/>
            <person name="Gonzalez D.J."/>
            <person name="Wisecaver J.H."/>
            <person name="Moore B.S."/>
        </authorList>
    </citation>
    <scope>NUCLEOTIDE SEQUENCE [LARGE SCALE GENOMIC DNA]</scope>
    <source>
        <strain evidence="1 2">12B1</strain>
    </source>
</reference>
<dbReference type="Pfam" id="PF05960">
    <property type="entry name" value="DUF885"/>
    <property type="match status" value="1"/>
</dbReference>